<dbReference type="AlphaFoldDB" id="A0A0A2A4Z7"/>
<sequence>MFFAQVISKQIFNTFSFLAILKFMPENEFTQFISLLSLVTIISLIAGAGVDTRFVYLQAKHKVWKKYILDYICIRSFLAIIISFFIATPLLIIQNSLLLRQACFLSLVFCLSSISSTLELYLLTSKKYKLLFNSSFFALIISFSAKLTFLNKLSPYDFTYTFALENLIFFILIFSFIKANKLIHYSKWGYLLRFFTRKSFAILLGEFGIVFFQRSMILSVANFHSEGIIKIVSASQKAIEPCLLASGTYLKTNLSNKFFKESFTKKISLALLFSSLIYSLIFIFISTIFLDLNKSYFIIYLYGLFNLLFLLLIQSQRFKTNYLQNQSKFFLYIFLSFFTYIFSLLIYFLTKNLIFLYLLLPLITLGTILFLSKKRKRYGKHGENKMFGKDKIH</sequence>
<feature type="transmembrane region" description="Helical" evidence="1">
    <location>
        <begin position="329"/>
        <end position="348"/>
    </location>
</feature>
<feature type="transmembrane region" description="Helical" evidence="1">
    <location>
        <begin position="296"/>
        <end position="313"/>
    </location>
</feature>
<evidence type="ECO:0008006" key="4">
    <source>
        <dbReference type="Google" id="ProtNLM"/>
    </source>
</evidence>
<accession>A0A0A2A4Z7</accession>
<evidence type="ECO:0000313" key="2">
    <source>
        <dbReference type="EMBL" id="KGF96675.1"/>
    </source>
</evidence>
<keyword evidence="1" id="KW-0812">Transmembrane</keyword>
<protein>
    <recommendedName>
        <fullName evidence="4">Polysaccharide biosynthesis protein</fullName>
    </recommendedName>
</protein>
<feature type="transmembrane region" description="Helical" evidence="1">
    <location>
        <begin position="354"/>
        <end position="371"/>
    </location>
</feature>
<proteinExistence type="predicted"/>
<feature type="transmembrane region" description="Helical" evidence="1">
    <location>
        <begin position="267"/>
        <end position="290"/>
    </location>
</feature>
<dbReference type="STRING" id="93057.EU95_0560"/>
<dbReference type="Proteomes" id="UP000030355">
    <property type="component" value="Unassembled WGS sequence"/>
</dbReference>
<keyword evidence="1" id="KW-1133">Transmembrane helix</keyword>
<dbReference type="EMBL" id="JNAL01000007">
    <property type="protein sequence ID" value="KGF96675.1"/>
    <property type="molecule type" value="Genomic_DNA"/>
</dbReference>
<feature type="transmembrane region" description="Helical" evidence="1">
    <location>
        <begin position="32"/>
        <end position="56"/>
    </location>
</feature>
<comment type="caution">
    <text evidence="2">The sequence shown here is derived from an EMBL/GenBank/DDBJ whole genome shotgun (WGS) entry which is preliminary data.</text>
</comment>
<feature type="transmembrane region" description="Helical" evidence="1">
    <location>
        <begin position="68"/>
        <end position="92"/>
    </location>
</feature>
<reference evidence="3" key="1">
    <citation type="journal article" date="2014" name="Sci. Data">
        <title>Genomes of diverse isolates of the marine cyanobacterium Prochlorococcus.</title>
        <authorList>
            <person name="Biller S."/>
            <person name="Berube P."/>
            <person name="Thompson J."/>
            <person name="Kelly L."/>
            <person name="Roggensack S."/>
            <person name="Awad L."/>
            <person name="Roache-Johnson K."/>
            <person name="Ding H."/>
            <person name="Giovannoni S.J."/>
            <person name="Moore L.R."/>
            <person name="Chisholm S.W."/>
        </authorList>
    </citation>
    <scope>NUCLEOTIDE SEQUENCE [LARGE SCALE GENOMIC DNA]</scope>
    <source>
        <strain evidence="3">MIT 9201</strain>
    </source>
</reference>
<feature type="transmembrane region" description="Helical" evidence="1">
    <location>
        <begin position="98"/>
        <end position="123"/>
    </location>
</feature>
<keyword evidence="1" id="KW-0472">Membrane</keyword>
<evidence type="ECO:0000313" key="3">
    <source>
        <dbReference type="Proteomes" id="UP000030355"/>
    </source>
</evidence>
<feature type="transmembrane region" description="Helical" evidence="1">
    <location>
        <begin position="130"/>
        <end position="147"/>
    </location>
</feature>
<evidence type="ECO:0000256" key="1">
    <source>
        <dbReference type="SAM" id="Phobius"/>
    </source>
</evidence>
<gene>
    <name evidence="2" type="ORF">EU95_0560</name>
</gene>
<name>A0A0A2A4Z7_PROMR</name>
<feature type="transmembrane region" description="Helical" evidence="1">
    <location>
        <begin position="159"/>
        <end position="177"/>
    </location>
</feature>
<organism evidence="2 3">
    <name type="scientific">Prochlorococcus marinus str. MIT 9201</name>
    <dbReference type="NCBI Taxonomy" id="93057"/>
    <lineage>
        <taxon>Bacteria</taxon>
        <taxon>Bacillati</taxon>
        <taxon>Cyanobacteriota</taxon>
        <taxon>Cyanophyceae</taxon>
        <taxon>Synechococcales</taxon>
        <taxon>Prochlorococcaceae</taxon>
        <taxon>Prochlorococcus</taxon>
    </lineage>
</organism>